<dbReference type="EMBL" id="CADCVS010000053">
    <property type="protein sequence ID" value="CAA9473396.1"/>
    <property type="molecule type" value="Genomic_DNA"/>
</dbReference>
<sequence>GRRPARAGRLAAAPGARRPAAAPVRAARV</sequence>
<evidence type="ECO:0000313" key="2">
    <source>
        <dbReference type="EMBL" id="CAA9473396.1"/>
    </source>
</evidence>
<feature type="non-terminal residue" evidence="2">
    <location>
        <position position="1"/>
    </location>
</feature>
<feature type="region of interest" description="Disordered" evidence="1">
    <location>
        <begin position="1"/>
        <end position="29"/>
    </location>
</feature>
<organism evidence="2">
    <name type="scientific">uncultured Solirubrobacteraceae bacterium</name>
    <dbReference type="NCBI Taxonomy" id="1162706"/>
    <lineage>
        <taxon>Bacteria</taxon>
        <taxon>Bacillati</taxon>
        <taxon>Actinomycetota</taxon>
        <taxon>Thermoleophilia</taxon>
        <taxon>Solirubrobacterales</taxon>
        <taxon>Solirubrobacteraceae</taxon>
        <taxon>environmental samples</taxon>
    </lineage>
</organism>
<name>A0A6J4RI80_9ACTN</name>
<dbReference type="AlphaFoldDB" id="A0A6J4RI80"/>
<protein>
    <submittedName>
        <fullName evidence="2">Uncharacterized protein</fullName>
    </submittedName>
</protein>
<gene>
    <name evidence="2" type="ORF">AVDCRST_MAG30-271</name>
</gene>
<feature type="compositionally biased region" description="Low complexity" evidence="1">
    <location>
        <begin position="7"/>
        <end position="29"/>
    </location>
</feature>
<accession>A0A6J4RI80</accession>
<evidence type="ECO:0000256" key="1">
    <source>
        <dbReference type="SAM" id="MobiDB-lite"/>
    </source>
</evidence>
<proteinExistence type="predicted"/>
<feature type="non-terminal residue" evidence="2">
    <location>
        <position position="29"/>
    </location>
</feature>
<reference evidence="2" key="1">
    <citation type="submission" date="2020-02" db="EMBL/GenBank/DDBJ databases">
        <authorList>
            <person name="Meier V. D."/>
        </authorList>
    </citation>
    <scope>NUCLEOTIDE SEQUENCE</scope>
    <source>
        <strain evidence="2">AVDCRST_MAG30</strain>
    </source>
</reference>